<feature type="domain" description="Putative type VI secretion system Rhs element associated Vgr" evidence="7">
    <location>
        <begin position="540"/>
        <end position="646"/>
    </location>
</feature>
<accession>A0A1M7JVU0</accession>
<gene>
    <name evidence="8" type="ORF">HCU01_24230</name>
    <name evidence="9" type="ORF">SAMN05660971_03313</name>
</gene>
<dbReference type="Pfam" id="PF13296">
    <property type="entry name" value="T6SS_Vgr"/>
    <property type="match status" value="1"/>
</dbReference>
<feature type="domain" description="Gp5/Type VI secretion system Vgr protein OB-fold" evidence="5">
    <location>
        <begin position="451"/>
        <end position="519"/>
    </location>
</feature>
<dbReference type="InterPro" id="IPR006531">
    <property type="entry name" value="Gp5/Vgr_OB"/>
</dbReference>
<comment type="subcellular location">
    <subcellularLocation>
        <location evidence="1">Secreted</location>
    </subcellularLocation>
</comment>
<dbReference type="Proteomes" id="UP000184123">
    <property type="component" value="Unassembled WGS sequence"/>
</dbReference>
<evidence type="ECO:0000256" key="4">
    <source>
        <dbReference type="SAM" id="MobiDB-lite"/>
    </source>
</evidence>
<dbReference type="InterPro" id="IPR028244">
    <property type="entry name" value="T6SS_Rhs_Vgr_dom"/>
</dbReference>
<dbReference type="EMBL" id="BJXU01000094">
    <property type="protein sequence ID" value="GEN24474.1"/>
    <property type="molecule type" value="Genomic_DNA"/>
</dbReference>
<sequence length="945" mass="103988">MFTDDSGDLLTRLLSGPISQHERLLRLTLSGGDFIPHRLVGEERLSRPFSYTLDCISQRGDIELKTLMAQPAELAIRQADGSYRPLSGLVESAALLGEDGGVFYYQVVLVPWLAMLKLGSDSRIFQDRNVVEILEEVFGQHGVAMGENTARWRFDLRREYPSRSYCVQYRESDFNFVSRLLEQEGIWWYAEHAGEDDDFSGHRIVFTDDPETCSPVAPQVIRFHRQDATETEDSITQWSGQRHQQPTRVSLATFDYKQPGLAKHSSLDTVRDQGNLPDMEVYDYPGEYYYLDHERGEHLTLNRLEALESRAKRFHGSGGARQLQIGQWFELSQHARHASGINNRSDESERQFLVLGLNIHAENALPVSAHLKTLPGSLQARIDAAFKAHGLEDEDAYREDYRRVGTGHYLVDFETQRLSQPYRSTLDHARPVIGGPQTATVVGPEGEEIHTDTLNRVKVQFHWDRQGQRDAHSSCWVRVAQPNAGGRWGGVFVPRIGQEVVVDFLEGDADRPIITGRVYNGDQTPDWHSNGLLSGFKSKTYRGGKFNELVFDDATDQERVKLNSEHSKSQLNLGYLIDQQGNTRGAFRGTGFELRTDAYGAVRANEGLLLTSWGQIGANGEQLDITQAWQQLSSAWQLSDTLSSSATSHNAEPLDTRDNLKQASEDAQGRHGSAGSTGAFDGSSATTASQGGSGEAAKLNAPWLHAASPAGIAMSTPESTHLAQGKSLSVTSGQDINLATGKSLIATMSEKLSMFVQRAGIKLFAAQGKVEVQAQSDNMELTAEKDVKVTSTEKSINLAAAEEILMVCAGAYVRIKGGNIEIHAPGKIDIKGAQHLFAGPTSLSPSLPNLPETEPTNLEIEHLYGNGKPVPNASYRATFADGSVRSGVLDAAGKASLSDVPGASAVIEYFEDPRDIEQKPQAWPYKKAAKPVIQMLTSALKNSVR</sequence>
<evidence type="ECO:0000256" key="1">
    <source>
        <dbReference type="ARBA" id="ARBA00004613"/>
    </source>
</evidence>
<organism evidence="9 10">
    <name type="scientific">Halomonas cupida</name>
    <dbReference type="NCBI Taxonomy" id="44933"/>
    <lineage>
        <taxon>Bacteria</taxon>
        <taxon>Pseudomonadati</taxon>
        <taxon>Pseudomonadota</taxon>
        <taxon>Gammaproteobacteria</taxon>
        <taxon>Oceanospirillales</taxon>
        <taxon>Halomonadaceae</taxon>
        <taxon>Halomonas</taxon>
    </lineage>
</organism>
<evidence type="ECO:0000313" key="9">
    <source>
        <dbReference type="EMBL" id="SHM56647.1"/>
    </source>
</evidence>
<dbReference type="InterPro" id="IPR050708">
    <property type="entry name" value="T6SS_VgrG/RHS"/>
</dbReference>
<dbReference type="Pfam" id="PF04717">
    <property type="entry name" value="Phage_base_V"/>
    <property type="match status" value="1"/>
</dbReference>
<dbReference type="PANTHER" id="PTHR32305">
    <property type="match status" value="1"/>
</dbReference>
<comment type="similarity">
    <text evidence="2">Belongs to the VgrG protein family.</text>
</comment>
<dbReference type="NCBIfam" id="TIGR03361">
    <property type="entry name" value="VI_Rhs_Vgr"/>
    <property type="match status" value="1"/>
</dbReference>
<dbReference type="InterPro" id="IPR037026">
    <property type="entry name" value="Vgr_OB-fold_dom_sf"/>
</dbReference>
<feature type="region of interest" description="Disordered" evidence="4">
    <location>
        <begin position="662"/>
        <end position="696"/>
    </location>
</feature>
<dbReference type="Pfam" id="PF10106">
    <property type="entry name" value="DUF2345"/>
    <property type="match status" value="1"/>
</dbReference>
<evidence type="ECO:0000256" key="2">
    <source>
        <dbReference type="ARBA" id="ARBA00005558"/>
    </source>
</evidence>
<evidence type="ECO:0000259" key="7">
    <source>
        <dbReference type="Pfam" id="PF13296"/>
    </source>
</evidence>
<dbReference type="Gene3D" id="4.10.220.110">
    <property type="match status" value="1"/>
</dbReference>
<keyword evidence="3" id="KW-0964">Secreted</keyword>
<dbReference type="EMBL" id="FRCA01000009">
    <property type="protein sequence ID" value="SHM56647.1"/>
    <property type="molecule type" value="Genomic_DNA"/>
</dbReference>
<dbReference type="GO" id="GO:0005576">
    <property type="term" value="C:extracellular region"/>
    <property type="evidence" value="ECO:0007669"/>
    <property type="project" value="UniProtKB-SubCell"/>
</dbReference>
<reference evidence="9 10" key="1">
    <citation type="submission" date="2016-11" db="EMBL/GenBank/DDBJ databases">
        <authorList>
            <person name="Jaros S."/>
            <person name="Januszkiewicz K."/>
            <person name="Wedrychowicz H."/>
        </authorList>
    </citation>
    <scope>NUCLEOTIDE SEQUENCE [LARGE SCALE GENOMIC DNA]</scope>
    <source>
        <strain evidence="9 10">DSM 4740</strain>
    </source>
</reference>
<dbReference type="OrthoDB" id="9762420at2"/>
<reference evidence="8 11" key="2">
    <citation type="submission" date="2019-07" db="EMBL/GenBank/DDBJ databases">
        <title>Whole genome shotgun sequence of Halomonas cupida NBRC 102219.</title>
        <authorList>
            <person name="Hosoyama A."/>
            <person name="Uohara A."/>
            <person name="Ohji S."/>
            <person name="Ichikawa N."/>
        </authorList>
    </citation>
    <scope>NUCLEOTIDE SEQUENCE [LARGE SCALE GENOMIC DNA]</scope>
    <source>
        <strain evidence="8 11">NBRC 102219</strain>
    </source>
</reference>
<dbReference type="Proteomes" id="UP000321726">
    <property type="component" value="Unassembled WGS sequence"/>
</dbReference>
<name>A0A1M7JVU0_9GAMM</name>
<dbReference type="SUPFAM" id="SSF69279">
    <property type="entry name" value="Phage tail proteins"/>
    <property type="match status" value="2"/>
</dbReference>
<protein>
    <submittedName>
        <fullName evidence="8">Type IV secretion protein Rhs</fullName>
    </submittedName>
    <submittedName>
        <fullName evidence="9">Type VI secretion system secreted protein VgrG</fullName>
    </submittedName>
</protein>
<keyword evidence="11" id="KW-1185">Reference proteome</keyword>
<dbReference type="Gene3D" id="2.30.110.50">
    <property type="match status" value="1"/>
</dbReference>
<proteinExistence type="inferred from homology"/>
<evidence type="ECO:0000313" key="11">
    <source>
        <dbReference type="Proteomes" id="UP000321726"/>
    </source>
</evidence>
<dbReference type="Gene3D" id="2.40.50.230">
    <property type="entry name" value="Gp5 N-terminal domain"/>
    <property type="match status" value="1"/>
</dbReference>
<evidence type="ECO:0000259" key="5">
    <source>
        <dbReference type="Pfam" id="PF04717"/>
    </source>
</evidence>
<dbReference type="NCBIfam" id="TIGR01646">
    <property type="entry name" value="vgr_GE"/>
    <property type="match status" value="1"/>
</dbReference>
<dbReference type="SUPFAM" id="SSF69349">
    <property type="entry name" value="Phage fibre proteins"/>
    <property type="match status" value="1"/>
</dbReference>
<dbReference type="InterPro" id="IPR017847">
    <property type="entry name" value="T6SS_RhsGE_Vgr_subset"/>
</dbReference>
<evidence type="ECO:0000259" key="6">
    <source>
        <dbReference type="Pfam" id="PF10106"/>
    </source>
</evidence>
<dbReference type="STRING" id="44933.SAMN05660971_03313"/>
<evidence type="ECO:0000313" key="10">
    <source>
        <dbReference type="Proteomes" id="UP000184123"/>
    </source>
</evidence>
<evidence type="ECO:0000313" key="8">
    <source>
        <dbReference type="EMBL" id="GEN24474.1"/>
    </source>
</evidence>
<evidence type="ECO:0000256" key="3">
    <source>
        <dbReference type="ARBA" id="ARBA00022525"/>
    </source>
</evidence>
<dbReference type="InterPro" id="IPR018769">
    <property type="entry name" value="VgrG2_DUF2345"/>
</dbReference>
<dbReference type="PANTHER" id="PTHR32305:SF15">
    <property type="entry name" value="PROTEIN RHSA-RELATED"/>
    <property type="match status" value="1"/>
</dbReference>
<dbReference type="Gene3D" id="3.55.50.10">
    <property type="entry name" value="Baseplate protein-like domains"/>
    <property type="match status" value="1"/>
</dbReference>
<dbReference type="AlphaFoldDB" id="A0A1M7JVU0"/>
<dbReference type="InterPro" id="IPR006533">
    <property type="entry name" value="T6SS_Vgr_RhsGE"/>
</dbReference>
<dbReference type="RefSeq" id="WP_073436324.1">
    <property type="nucleotide sequence ID" value="NZ_BJXU01000094.1"/>
</dbReference>
<feature type="domain" description="DUF2345" evidence="6">
    <location>
        <begin position="693"/>
        <end position="840"/>
    </location>
</feature>
<dbReference type="Pfam" id="PF05954">
    <property type="entry name" value="Phage_GPD"/>
    <property type="match status" value="1"/>
</dbReference>
<dbReference type="SUPFAM" id="SSF69255">
    <property type="entry name" value="gp5 N-terminal domain-like"/>
    <property type="match status" value="1"/>
</dbReference>